<keyword evidence="2" id="KW-1185">Reference proteome</keyword>
<name>A0A1E4SU88_9ASCO</name>
<dbReference type="AlphaFoldDB" id="A0A1E4SU88"/>
<reference evidence="2" key="1">
    <citation type="submission" date="2016-04" db="EMBL/GenBank/DDBJ databases">
        <title>Comparative genomics of biotechnologically important yeasts.</title>
        <authorList>
            <consortium name="DOE Joint Genome Institute"/>
            <person name="Riley R."/>
            <person name="Haridas S."/>
            <person name="Wolfe K.H."/>
            <person name="Lopes M.R."/>
            <person name="Hittinger C.T."/>
            <person name="Goker M."/>
            <person name="Salamov A."/>
            <person name="Wisecaver J."/>
            <person name="Long T.M."/>
            <person name="Aerts A.L."/>
            <person name="Barry K."/>
            <person name="Choi C."/>
            <person name="Clum A."/>
            <person name="Coughlan A.Y."/>
            <person name="Deshpande S."/>
            <person name="Douglass A.P."/>
            <person name="Hanson S.J."/>
            <person name="Klenk H.-P."/>
            <person name="Labutti K."/>
            <person name="Lapidus A."/>
            <person name="Lindquist E."/>
            <person name="Lipzen A."/>
            <person name="Meier-Kolthoff J.P."/>
            <person name="Ohm R.A."/>
            <person name="Otillar R.P."/>
            <person name="Pangilinan J."/>
            <person name="Peng Y."/>
            <person name="Rokas A."/>
            <person name="Rosa C.A."/>
            <person name="Scheuner C."/>
            <person name="Sibirny A.A."/>
            <person name="Slot J.C."/>
            <person name="Stielow J.B."/>
            <person name="Sun H."/>
            <person name="Kurtzman C.P."/>
            <person name="Blackwell M."/>
            <person name="Grigoriev I.V."/>
            <person name="Jeffries T.W."/>
        </authorList>
    </citation>
    <scope>NUCLEOTIDE SEQUENCE [LARGE SCALE GENOMIC DNA]</scope>
    <source>
        <strain evidence="2">NRRL YB-2248</strain>
    </source>
</reference>
<dbReference type="Proteomes" id="UP000094801">
    <property type="component" value="Unassembled WGS sequence"/>
</dbReference>
<accession>A0A1E4SU88</accession>
<protein>
    <submittedName>
        <fullName evidence="1">Uncharacterized protein</fullName>
    </submittedName>
</protein>
<proteinExistence type="predicted"/>
<evidence type="ECO:0000313" key="1">
    <source>
        <dbReference type="EMBL" id="ODV82992.1"/>
    </source>
</evidence>
<sequence length="90" mass="11074">MDKEMNKKFGEEYTQPLNTNELQKYQHYCREYYRNHVKTPFSTKRKDDLTQNSYYYYNNLPNMHPLTKESIFGFETSFNLKYGYWNSSPQ</sequence>
<gene>
    <name evidence="1" type="ORF">CANARDRAFT_9964</name>
</gene>
<evidence type="ECO:0000313" key="2">
    <source>
        <dbReference type="Proteomes" id="UP000094801"/>
    </source>
</evidence>
<dbReference type="EMBL" id="KV453869">
    <property type="protein sequence ID" value="ODV82992.1"/>
    <property type="molecule type" value="Genomic_DNA"/>
</dbReference>
<organism evidence="1 2">
    <name type="scientific">[Candida] arabinofermentans NRRL YB-2248</name>
    <dbReference type="NCBI Taxonomy" id="983967"/>
    <lineage>
        <taxon>Eukaryota</taxon>
        <taxon>Fungi</taxon>
        <taxon>Dikarya</taxon>
        <taxon>Ascomycota</taxon>
        <taxon>Saccharomycotina</taxon>
        <taxon>Pichiomycetes</taxon>
        <taxon>Pichiales</taxon>
        <taxon>Pichiaceae</taxon>
        <taxon>Ogataea</taxon>
        <taxon>Ogataea/Candida clade</taxon>
    </lineage>
</organism>